<evidence type="ECO:0000313" key="7">
    <source>
        <dbReference type="Proteomes" id="UP000234341"/>
    </source>
</evidence>
<dbReference type="GO" id="GO:0003677">
    <property type="term" value="F:DNA binding"/>
    <property type="evidence" value="ECO:0007669"/>
    <property type="project" value="UniProtKB-KW"/>
</dbReference>
<dbReference type="GO" id="GO:0003700">
    <property type="term" value="F:DNA-binding transcription factor activity"/>
    <property type="evidence" value="ECO:0007669"/>
    <property type="project" value="InterPro"/>
</dbReference>
<dbReference type="Pfam" id="PF00126">
    <property type="entry name" value="HTH_1"/>
    <property type="match status" value="1"/>
</dbReference>
<dbReference type="SUPFAM" id="SSF53850">
    <property type="entry name" value="Periplasmic binding protein-like II"/>
    <property type="match status" value="1"/>
</dbReference>
<evidence type="ECO:0000256" key="2">
    <source>
        <dbReference type="ARBA" id="ARBA00023015"/>
    </source>
</evidence>
<dbReference type="EMBL" id="PJRP01000004">
    <property type="protein sequence ID" value="PLQ00403.1"/>
    <property type="molecule type" value="Genomic_DNA"/>
</dbReference>
<dbReference type="InterPro" id="IPR050389">
    <property type="entry name" value="LysR-type_TF"/>
</dbReference>
<dbReference type="RefSeq" id="WP_101681772.1">
    <property type="nucleotide sequence ID" value="NZ_PJRP01000004.1"/>
</dbReference>
<evidence type="ECO:0000256" key="1">
    <source>
        <dbReference type="ARBA" id="ARBA00009437"/>
    </source>
</evidence>
<dbReference type="Gene3D" id="3.40.190.10">
    <property type="entry name" value="Periplasmic binding protein-like II"/>
    <property type="match status" value="2"/>
</dbReference>
<evidence type="ECO:0000256" key="3">
    <source>
        <dbReference type="ARBA" id="ARBA00023125"/>
    </source>
</evidence>
<dbReference type="PRINTS" id="PR00039">
    <property type="entry name" value="HTHLYSR"/>
</dbReference>
<keyword evidence="3" id="KW-0238">DNA-binding</keyword>
<dbReference type="OrthoDB" id="5495633at2"/>
<proteinExistence type="inferred from homology"/>
<protein>
    <submittedName>
        <fullName evidence="6">LysR family transcriptional regulator</fullName>
    </submittedName>
</protein>
<dbReference type="PROSITE" id="PS50931">
    <property type="entry name" value="HTH_LYSR"/>
    <property type="match status" value="1"/>
</dbReference>
<sequence length="301" mass="33715">MRLDLNLLRVLLAIYDTGSVTAAAKRLKMSQPAASAALARLRESLGDALFIRQVDGMSPTPRAQRLAGKAREVLDAIDHDILRAPEFDPLVCSDEFVFSLSAIGEIVFLPKLVQHIRATAPSARIRGVSLAPAQLEEALRAGEVDLALGYFPDLRKAEFFQRRLFSHDLVCLVRTGHRIKGLRMTLAQFQAAEHAFVKDGSRSQEMFEEVLAKQGIQRNIVLHTAHYMSIPTIIAESDLVVVLPRTVANVFADSKRVRIVTPPVEIPHYDLKVYWHRRFAKDPKSKWLRSVVTEVFATDTD</sequence>
<dbReference type="PANTHER" id="PTHR30118">
    <property type="entry name" value="HTH-TYPE TRANSCRIPTIONAL REGULATOR LEUO-RELATED"/>
    <property type="match status" value="1"/>
</dbReference>
<keyword evidence="2" id="KW-0805">Transcription regulation</keyword>
<dbReference type="InterPro" id="IPR036390">
    <property type="entry name" value="WH_DNA-bd_sf"/>
</dbReference>
<dbReference type="Proteomes" id="UP000234341">
    <property type="component" value="Unassembled WGS sequence"/>
</dbReference>
<dbReference type="AlphaFoldDB" id="A0A2N5CDS7"/>
<gene>
    <name evidence="6" type="ORF">CYJ10_12305</name>
</gene>
<accession>A0A2N5CDS7</accession>
<dbReference type="SUPFAM" id="SSF46785">
    <property type="entry name" value="Winged helix' DNA-binding domain"/>
    <property type="match status" value="1"/>
</dbReference>
<keyword evidence="4" id="KW-0804">Transcription</keyword>
<evidence type="ECO:0000259" key="5">
    <source>
        <dbReference type="PROSITE" id="PS50931"/>
    </source>
</evidence>
<name>A0A2N5CDS7_9BURK</name>
<organism evidence="6 7">
    <name type="scientific">Cupriavidus pauculus</name>
    <dbReference type="NCBI Taxonomy" id="82633"/>
    <lineage>
        <taxon>Bacteria</taxon>
        <taxon>Pseudomonadati</taxon>
        <taxon>Pseudomonadota</taxon>
        <taxon>Betaproteobacteria</taxon>
        <taxon>Burkholderiales</taxon>
        <taxon>Burkholderiaceae</taxon>
        <taxon>Cupriavidus</taxon>
    </lineage>
</organism>
<comment type="similarity">
    <text evidence="1">Belongs to the LysR transcriptional regulatory family.</text>
</comment>
<dbReference type="Gene3D" id="1.10.10.10">
    <property type="entry name" value="Winged helix-like DNA-binding domain superfamily/Winged helix DNA-binding domain"/>
    <property type="match status" value="1"/>
</dbReference>
<dbReference type="PANTHER" id="PTHR30118:SF15">
    <property type="entry name" value="TRANSCRIPTIONAL REGULATORY PROTEIN"/>
    <property type="match status" value="1"/>
</dbReference>
<dbReference type="InterPro" id="IPR036388">
    <property type="entry name" value="WH-like_DNA-bd_sf"/>
</dbReference>
<dbReference type="Pfam" id="PF03466">
    <property type="entry name" value="LysR_substrate"/>
    <property type="match status" value="1"/>
</dbReference>
<dbReference type="InterPro" id="IPR000847">
    <property type="entry name" value="LysR_HTH_N"/>
</dbReference>
<reference evidence="6 7" key="1">
    <citation type="submission" date="2017-12" db="EMBL/GenBank/DDBJ databases">
        <title>Genome sequence of the active heterotrophic nitrifier-denitrifier, Cupriavidus pauculus UM1.</title>
        <authorList>
            <person name="Putonti C."/>
            <person name="Castignetti D."/>
        </authorList>
    </citation>
    <scope>NUCLEOTIDE SEQUENCE [LARGE SCALE GENOMIC DNA]</scope>
    <source>
        <strain evidence="6 7">UM1</strain>
    </source>
</reference>
<feature type="domain" description="HTH lysR-type" evidence="5">
    <location>
        <begin position="3"/>
        <end position="60"/>
    </location>
</feature>
<evidence type="ECO:0000256" key="4">
    <source>
        <dbReference type="ARBA" id="ARBA00023163"/>
    </source>
</evidence>
<comment type="caution">
    <text evidence="6">The sequence shown here is derived from an EMBL/GenBank/DDBJ whole genome shotgun (WGS) entry which is preliminary data.</text>
</comment>
<dbReference type="InterPro" id="IPR005119">
    <property type="entry name" value="LysR_subst-bd"/>
</dbReference>
<evidence type="ECO:0000313" key="6">
    <source>
        <dbReference type="EMBL" id="PLQ00403.1"/>
    </source>
</evidence>
<dbReference type="CDD" id="cd08459">
    <property type="entry name" value="PBP2_DntR_NahR_LinR_like"/>
    <property type="match status" value="1"/>
</dbReference>